<feature type="non-terminal residue" evidence="2">
    <location>
        <position position="98"/>
    </location>
</feature>
<evidence type="ECO:0000313" key="2">
    <source>
        <dbReference type="EMBL" id="GFD54144.1"/>
    </source>
</evidence>
<protein>
    <submittedName>
        <fullName evidence="2">Uncharacterized protein</fullName>
    </submittedName>
</protein>
<feature type="compositionally biased region" description="Low complexity" evidence="1">
    <location>
        <begin position="17"/>
        <end position="36"/>
    </location>
</feature>
<accession>A0A699XC27</accession>
<feature type="region of interest" description="Disordered" evidence="1">
    <location>
        <begin position="1"/>
        <end position="52"/>
    </location>
</feature>
<proteinExistence type="predicted"/>
<organism evidence="2">
    <name type="scientific">Tanacetum cinerariifolium</name>
    <name type="common">Dalmatian daisy</name>
    <name type="synonym">Chrysanthemum cinerariifolium</name>
    <dbReference type="NCBI Taxonomy" id="118510"/>
    <lineage>
        <taxon>Eukaryota</taxon>
        <taxon>Viridiplantae</taxon>
        <taxon>Streptophyta</taxon>
        <taxon>Embryophyta</taxon>
        <taxon>Tracheophyta</taxon>
        <taxon>Spermatophyta</taxon>
        <taxon>Magnoliopsida</taxon>
        <taxon>eudicotyledons</taxon>
        <taxon>Gunneridae</taxon>
        <taxon>Pentapetalae</taxon>
        <taxon>asterids</taxon>
        <taxon>campanulids</taxon>
        <taxon>Asterales</taxon>
        <taxon>Asteraceae</taxon>
        <taxon>Asteroideae</taxon>
        <taxon>Anthemideae</taxon>
        <taxon>Anthemidinae</taxon>
        <taxon>Tanacetum</taxon>
    </lineage>
</organism>
<reference evidence="2" key="1">
    <citation type="journal article" date="2019" name="Sci. Rep.">
        <title>Draft genome of Tanacetum cinerariifolium, the natural source of mosquito coil.</title>
        <authorList>
            <person name="Yamashiro T."/>
            <person name="Shiraishi A."/>
            <person name="Satake H."/>
            <person name="Nakayama K."/>
        </authorList>
    </citation>
    <scope>NUCLEOTIDE SEQUENCE</scope>
</reference>
<gene>
    <name evidence="2" type="ORF">Tci_926113</name>
</gene>
<evidence type="ECO:0000256" key="1">
    <source>
        <dbReference type="SAM" id="MobiDB-lite"/>
    </source>
</evidence>
<sequence length="98" mass="10613">PVLEEPSSKRQKSTEAPIPSVPKVPQSPVVSSPKSSGTKRKPLDKTRLTKPKSKLIELDSAADDQTFIKVVSNKDSEDEAPSHWSALVGWEVIPTPLG</sequence>
<dbReference type="AlphaFoldDB" id="A0A699XC27"/>
<dbReference type="EMBL" id="BKCJ011802700">
    <property type="protein sequence ID" value="GFD54144.1"/>
    <property type="molecule type" value="Genomic_DNA"/>
</dbReference>
<name>A0A699XC27_TANCI</name>
<feature type="non-terminal residue" evidence="2">
    <location>
        <position position="1"/>
    </location>
</feature>
<comment type="caution">
    <text evidence="2">The sequence shown here is derived from an EMBL/GenBank/DDBJ whole genome shotgun (WGS) entry which is preliminary data.</text>
</comment>